<dbReference type="EMBL" id="JBEAAL010000017">
    <property type="protein sequence ID" value="MEQ1407356.1"/>
    <property type="molecule type" value="Genomic_DNA"/>
</dbReference>
<protein>
    <recommendedName>
        <fullName evidence="3">Capsule polysaccharide biosynthesis protein</fullName>
    </recommendedName>
</protein>
<comment type="caution">
    <text evidence="1">The sequence shown here is derived from an EMBL/GenBank/DDBJ whole genome shotgun (WGS) entry which is preliminary data.</text>
</comment>
<keyword evidence="2" id="KW-1185">Reference proteome</keyword>
<dbReference type="InterPro" id="IPR043148">
    <property type="entry name" value="TagF_C"/>
</dbReference>
<sequence length="444" mass="49501">MKNRASVMLVDYCGVSDKYEFLYELASELDPRPVVILDGLRSRVDEPVPKAQRAPIFIKAPKEIFRHTSRSSLFSFLSGASAVDGQDLDDLGDRLVKLRAENELNPRHKHARQSVALSFQFTLRAIQRYRPALMLVWNQFHPLSQAAQVAATKLSTRVAFVEYGLLPGTLNFDLSGQMGESDVVQFAESFNSLPLDAHDIGIAEDILMHLRNGESNRRLQVPLGEVEQDLRSRAKGRPLVLFAGHNDHASGTIPYNDKARRFHSPIFSTSRDAANYLAQLAKENNWLLLYKPHPFASKAQRLEDSDNVVVLGNFDINACVDLADCVVTILSQVSYVALTRKKPLVMLGYNQLRGSCCHYQAEELSDILPLIQSAIEGGFIPSQQLAWSSHVARLLRHYLYSFPGNAPSIPFARSLTQLAETIEDTIVVRKTAASLSLLSSESKN</sequence>
<organism evidence="1 2">
    <name type="scientific">Neorhizobium phenanthreniclasticum</name>
    <dbReference type="NCBI Taxonomy" id="3157917"/>
    <lineage>
        <taxon>Bacteria</taxon>
        <taxon>Pseudomonadati</taxon>
        <taxon>Pseudomonadota</taxon>
        <taxon>Alphaproteobacteria</taxon>
        <taxon>Hyphomicrobiales</taxon>
        <taxon>Rhizobiaceae</taxon>
        <taxon>Rhizobium/Agrobacterium group</taxon>
        <taxon>Neorhizobium</taxon>
    </lineage>
</organism>
<evidence type="ECO:0000313" key="1">
    <source>
        <dbReference type="EMBL" id="MEQ1407356.1"/>
    </source>
</evidence>
<accession>A0ABV0M660</accession>
<name>A0ABV0M660_9HYPH</name>
<evidence type="ECO:0008006" key="3">
    <source>
        <dbReference type="Google" id="ProtNLM"/>
    </source>
</evidence>
<gene>
    <name evidence="1" type="ORF">ABK249_20720</name>
</gene>
<dbReference type="SUPFAM" id="SSF53756">
    <property type="entry name" value="UDP-Glycosyltransferase/glycogen phosphorylase"/>
    <property type="match status" value="1"/>
</dbReference>
<evidence type="ECO:0000313" key="2">
    <source>
        <dbReference type="Proteomes" id="UP001496627"/>
    </source>
</evidence>
<dbReference type="Gene3D" id="3.40.50.12580">
    <property type="match status" value="1"/>
</dbReference>
<dbReference type="RefSeq" id="WP_348863798.1">
    <property type="nucleotide sequence ID" value="NZ_JBEAAL010000017.1"/>
</dbReference>
<reference evidence="1 2" key="1">
    <citation type="submission" date="2024-05" db="EMBL/GenBank/DDBJ databases">
        <title>Neorhizobium sp. Rsf11, a plant growth promoting and heavy metal resistant PAH-degrader.</title>
        <authorList>
            <person name="Golubev S.N."/>
            <person name="Muratova A.Y."/>
            <person name="Markelova M.I."/>
        </authorList>
    </citation>
    <scope>NUCLEOTIDE SEQUENCE [LARGE SCALE GENOMIC DNA]</scope>
    <source>
        <strain evidence="1 2">Rsf11</strain>
    </source>
</reference>
<proteinExistence type="predicted"/>
<dbReference type="Proteomes" id="UP001496627">
    <property type="component" value="Unassembled WGS sequence"/>
</dbReference>